<feature type="region of interest" description="Disordered" evidence="1">
    <location>
        <begin position="60"/>
        <end position="86"/>
    </location>
</feature>
<proteinExistence type="predicted"/>
<evidence type="ECO:0000313" key="2">
    <source>
        <dbReference type="EMBL" id="GBP09802.1"/>
    </source>
</evidence>
<dbReference type="EMBL" id="BGZK01000037">
    <property type="protein sequence ID" value="GBP09802.1"/>
    <property type="molecule type" value="Genomic_DNA"/>
</dbReference>
<sequence>MEPAWKSRKESDLESKVKSGQSRESKVKSGRVEVRMEIRIESGTGMEIEKRVRFGIESEVRAESSEMNEEGQVGEGGHSPPSPSIQ</sequence>
<keyword evidence="3" id="KW-1185">Reference proteome</keyword>
<reference evidence="2 3" key="1">
    <citation type="journal article" date="2019" name="Commun. Biol.">
        <title>The bagworm genome reveals a unique fibroin gene that provides high tensile strength.</title>
        <authorList>
            <person name="Kono N."/>
            <person name="Nakamura H."/>
            <person name="Ohtoshi R."/>
            <person name="Tomita M."/>
            <person name="Numata K."/>
            <person name="Arakawa K."/>
        </authorList>
    </citation>
    <scope>NUCLEOTIDE SEQUENCE [LARGE SCALE GENOMIC DNA]</scope>
</reference>
<organism evidence="2 3">
    <name type="scientific">Eumeta variegata</name>
    <name type="common">Bagworm moth</name>
    <name type="synonym">Eumeta japonica</name>
    <dbReference type="NCBI Taxonomy" id="151549"/>
    <lineage>
        <taxon>Eukaryota</taxon>
        <taxon>Metazoa</taxon>
        <taxon>Ecdysozoa</taxon>
        <taxon>Arthropoda</taxon>
        <taxon>Hexapoda</taxon>
        <taxon>Insecta</taxon>
        <taxon>Pterygota</taxon>
        <taxon>Neoptera</taxon>
        <taxon>Endopterygota</taxon>
        <taxon>Lepidoptera</taxon>
        <taxon>Glossata</taxon>
        <taxon>Ditrysia</taxon>
        <taxon>Tineoidea</taxon>
        <taxon>Psychidae</taxon>
        <taxon>Oiketicinae</taxon>
        <taxon>Eumeta</taxon>
    </lineage>
</organism>
<name>A0A4C1T5W8_EUMVA</name>
<feature type="region of interest" description="Disordered" evidence="1">
    <location>
        <begin position="1"/>
        <end position="31"/>
    </location>
</feature>
<dbReference type="AlphaFoldDB" id="A0A4C1T5W8"/>
<comment type="caution">
    <text evidence="2">The sequence shown here is derived from an EMBL/GenBank/DDBJ whole genome shotgun (WGS) entry which is preliminary data.</text>
</comment>
<accession>A0A4C1T5W8</accession>
<evidence type="ECO:0000313" key="3">
    <source>
        <dbReference type="Proteomes" id="UP000299102"/>
    </source>
</evidence>
<protein>
    <submittedName>
        <fullName evidence="2">Uncharacterized protein</fullName>
    </submittedName>
</protein>
<evidence type="ECO:0000256" key="1">
    <source>
        <dbReference type="SAM" id="MobiDB-lite"/>
    </source>
</evidence>
<dbReference type="Proteomes" id="UP000299102">
    <property type="component" value="Unassembled WGS sequence"/>
</dbReference>
<gene>
    <name evidence="2" type="ORF">EVAR_81075_1</name>
</gene>